<dbReference type="InterPro" id="IPR038493">
    <property type="entry name" value="MqsR_sf"/>
</dbReference>
<comment type="caution">
    <text evidence="1">The sequence shown here is derived from an EMBL/GenBank/DDBJ whole genome shotgun (WGS) entry which is preliminary data.</text>
</comment>
<reference evidence="1" key="1">
    <citation type="journal article" date="2016" name="Front. Microbiol.">
        <title>Genome Sequence of the Piezophilic, Mesophilic Sulfate-Reducing Bacterium Desulfovibrio indicus J2T.</title>
        <authorList>
            <person name="Cao J."/>
            <person name="Maignien L."/>
            <person name="Shao Z."/>
            <person name="Alain K."/>
            <person name="Jebbar M."/>
        </authorList>
    </citation>
    <scope>NUCLEOTIDE SEQUENCE</scope>
    <source>
        <strain evidence="1">NBRC 103626</strain>
    </source>
</reference>
<dbReference type="RefSeq" id="WP_238301183.1">
    <property type="nucleotide sequence ID" value="NZ_BPQM01000012.1"/>
</dbReference>
<accession>A0AA37HKV1</accession>
<dbReference type="Proteomes" id="UP001055108">
    <property type="component" value="Unassembled WGS sequence"/>
</dbReference>
<dbReference type="EMBL" id="BPQM01000012">
    <property type="protein sequence ID" value="GJD77409.1"/>
    <property type="molecule type" value="Genomic_DNA"/>
</dbReference>
<gene>
    <name evidence="1" type="ORF">NBEOAGPD_0613</name>
</gene>
<dbReference type="AlphaFoldDB" id="A0AA37HKV1"/>
<proteinExistence type="predicted"/>
<dbReference type="Gene3D" id="3.30.2310.40">
    <property type="match status" value="1"/>
</dbReference>
<organism evidence="1 2">
    <name type="scientific">Methylobacterium gregans</name>
    <dbReference type="NCBI Taxonomy" id="374424"/>
    <lineage>
        <taxon>Bacteria</taxon>
        <taxon>Pseudomonadati</taxon>
        <taxon>Pseudomonadota</taxon>
        <taxon>Alphaproteobacteria</taxon>
        <taxon>Hyphomicrobiales</taxon>
        <taxon>Methylobacteriaceae</taxon>
        <taxon>Methylobacterium</taxon>
    </lineage>
</organism>
<protein>
    <submittedName>
        <fullName evidence="1">Uncharacterized protein</fullName>
    </submittedName>
</protein>
<sequence>MAPHNPLEKVRRLACEEEGCQLFTPVLDELRRRDLDSDDLFAIIQTELGEAHFTKSEQTRKHHPTTVSDYYSIWVDDCSDWMFLKLLVATASDGTEFLVVTSFKKDIDR</sequence>
<evidence type="ECO:0000313" key="2">
    <source>
        <dbReference type="Proteomes" id="UP001055108"/>
    </source>
</evidence>
<evidence type="ECO:0000313" key="1">
    <source>
        <dbReference type="EMBL" id="GJD77409.1"/>
    </source>
</evidence>
<name>A0AA37HKV1_9HYPH</name>
<keyword evidence="2" id="KW-1185">Reference proteome</keyword>
<reference evidence="1" key="2">
    <citation type="submission" date="2021-08" db="EMBL/GenBank/DDBJ databases">
        <authorList>
            <person name="Tani A."/>
            <person name="Ola A."/>
            <person name="Ogura Y."/>
            <person name="Katsura K."/>
            <person name="Hayashi T."/>
        </authorList>
    </citation>
    <scope>NUCLEOTIDE SEQUENCE</scope>
    <source>
        <strain evidence="1">NBRC 103626</strain>
    </source>
</reference>